<dbReference type="PANTHER" id="PTHR30570:SF1">
    <property type="entry name" value="PHOSPHATE-BINDING PROTEIN PSTS"/>
    <property type="match status" value="1"/>
</dbReference>
<feature type="domain" description="PBP" evidence="2">
    <location>
        <begin position="32"/>
        <end position="287"/>
    </location>
</feature>
<dbReference type="RefSeq" id="WP_323698383.1">
    <property type="nucleotide sequence ID" value="NZ_JAYGIL010000027.1"/>
</dbReference>
<dbReference type="SUPFAM" id="SSF53850">
    <property type="entry name" value="Periplasmic binding protein-like II"/>
    <property type="match status" value="1"/>
</dbReference>
<dbReference type="EMBL" id="JAYGIL010000027">
    <property type="protein sequence ID" value="MEA5404956.1"/>
    <property type="molecule type" value="Genomic_DNA"/>
</dbReference>
<accession>A0ABU5S906</accession>
<dbReference type="InterPro" id="IPR024370">
    <property type="entry name" value="PBP_domain"/>
</dbReference>
<proteinExistence type="predicted"/>
<evidence type="ECO:0000259" key="2">
    <source>
        <dbReference type="Pfam" id="PF12849"/>
    </source>
</evidence>
<gene>
    <name evidence="3" type="ORF">VB776_18625</name>
</gene>
<name>A0ABU5S906_9BACT</name>
<evidence type="ECO:0000313" key="3">
    <source>
        <dbReference type="EMBL" id="MEA5404956.1"/>
    </source>
</evidence>
<evidence type="ECO:0000313" key="4">
    <source>
        <dbReference type="Proteomes" id="UP001303899"/>
    </source>
</evidence>
<evidence type="ECO:0000256" key="1">
    <source>
        <dbReference type="ARBA" id="ARBA00022729"/>
    </source>
</evidence>
<protein>
    <submittedName>
        <fullName evidence="3">Substrate-binding domain-containing protein</fullName>
    </submittedName>
</protein>
<dbReference type="Pfam" id="PF12849">
    <property type="entry name" value="PBP_like_2"/>
    <property type="match status" value="1"/>
</dbReference>
<dbReference type="InterPro" id="IPR050811">
    <property type="entry name" value="Phosphate_ABC_transporter"/>
</dbReference>
<keyword evidence="1" id="KW-0732">Signal</keyword>
<sequence>MKTLLNLPCCILLAITVFSCGRSTDKDGNELDTPAKGEITVAVDESFRPIIEAEKMAFQETFPYTKINLVFKPEGEAVAMLLNDKARVAVITRELNETEKKVYTEDKITYRSFKFAGDALALITNKENRDSMITVQELEAIMKGEKKKWSEIGKGGSSEDIVLVFDGTSSSNLTFLVEKFGINKNDKVSFFAAKSNEQVIDYVKSHKNAMGVIGTNWISDGDDPASLGFIREINVMSVAEKASTNPEDYYQPFGYNLALKRYPLIRQIKLILKEPYMGLGTGFINYMCLEQGQLIVLKGGLLPLTKPLQIRQVKTN</sequence>
<dbReference type="Proteomes" id="UP001303899">
    <property type="component" value="Unassembled WGS sequence"/>
</dbReference>
<comment type="caution">
    <text evidence="3">The sequence shown here is derived from an EMBL/GenBank/DDBJ whole genome shotgun (WGS) entry which is preliminary data.</text>
</comment>
<reference evidence="3 4" key="1">
    <citation type="submission" date="2023-12" db="EMBL/GenBank/DDBJ databases">
        <title>Novel species of the genus Arcicella isolated from rivers.</title>
        <authorList>
            <person name="Lu H."/>
        </authorList>
    </citation>
    <scope>NUCLEOTIDE SEQUENCE [LARGE SCALE GENOMIC DNA]</scope>
    <source>
        <strain evidence="3 4">DC2W</strain>
    </source>
</reference>
<dbReference type="PANTHER" id="PTHR30570">
    <property type="entry name" value="PERIPLASMIC PHOSPHATE BINDING COMPONENT OF PHOSPHATE ABC TRANSPORTER"/>
    <property type="match status" value="1"/>
</dbReference>
<dbReference type="Gene3D" id="3.40.190.10">
    <property type="entry name" value="Periplasmic binding protein-like II"/>
    <property type="match status" value="2"/>
</dbReference>
<organism evidence="3 4">
    <name type="scientific">Arcicella gelida</name>
    <dbReference type="NCBI Taxonomy" id="2984195"/>
    <lineage>
        <taxon>Bacteria</taxon>
        <taxon>Pseudomonadati</taxon>
        <taxon>Bacteroidota</taxon>
        <taxon>Cytophagia</taxon>
        <taxon>Cytophagales</taxon>
        <taxon>Flectobacillaceae</taxon>
        <taxon>Arcicella</taxon>
    </lineage>
</organism>
<dbReference type="PROSITE" id="PS51257">
    <property type="entry name" value="PROKAR_LIPOPROTEIN"/>
    <property type="match status" value="1"/>
</dbReference>
<keyword evidence="4" id="KW-1185">Reference proteome</keyword>